<protein>
    <recommendedName>
        <fullName evidence="9">Tryptophan synthase beta chain-like PALP domain-containing protein</fullName>
    </recommendedName>
</protein>
<dbReference type="PROSITE" id="PS00165">
    <property type="entry name" value="DEHYDRATASE_SER_THR"/>
    <property type="match status" value="1"/>
</dbReference>
<keyword evidence="6" id="KW-0460">Magnesium</keyword>
<dbReference type="GO" id="GO:0070179">
    <property type="term" value="P:D-serine biosynthetic process"/>
    <property type="evidence" value="ECO:0007669"/>
    <property type="project" value="TreeGrafter"/>
</dbReference>
<dbReference type="Proteomes" id="UP000077315">
    <property type="component" value="Unassembled WGS sequence"/>
</dbReference>
<accession>A0A162TQH7</accession>
<dbReference type="InParanoid" id="A0A162TQH7"/>
<evidence type="ECO:0000256" key="6">
    <source>
        <dbReference type="ARBA" id="ARBA00022842"/>
    </source>
</evidence>
<dbReference type="OrthoDB" id="271064at2759"/>
<dbReference type="Pfam" id="PF00291">
    <property type="entry name" value="PALP"/>
    <property type="match status" value="1"/>
</dbReference>
<dbReference type="PANTHER" id="PTHR43050">
    <property type="entry name" value="SERINE / THREONINE RACEMASE FAMILY MEMBER"/>
    <property type="match status" value="1"/>
</dbReference>
<dbReference type="AlphaFoldDB" id="A0A162TQH7"/>
<keyword evidence="8" id="KW-0456">Lyase</keyword>
<dbReference type="CDD" id="cd01562">
    <property type="entry name" value="Thr-dehyd"/>
    <property type="match status" value="1"/>
</dbReference>
<name>A0A162TQH7_PHYB8</name>
<comment type="similarity">
    <text evidence="5">Belongs to the serine/threonine dehydratase family.</text>
</comment>
<dbReference type="EMBL" id="KV440993">
    <property type="protein sequence ID" value="OAD68993.1"/>
    <property type="molecule type" value="Genomic_DNA"/>
</dbReference>
<dbReference type="GO" id="GO:0018114">
    <property type="term" value="F:threonine racemase activity"/>
    <property type="evidence" value="ECO:0007669"/>
    <property type="project" value="TreeGrafter"/>
</dbReference>
<dbReference type="GeneID" id="28990670"/>
<evidence type="ECO:0000256" key="7">
    <source>
        <dbReference type="ARBA" id="ARBA00022898"/>
    </source>
</evidence>
<feature type="domain" description="Tryptophan synthase beta chain-like PALP" evidence="9">
    <location>
        <begin position="17"/>
        <end position="300"/>
    </location>
</feature>
<dbReference type="RefSeq" id="XP_018287033.1">
    <property type="nucleotide sequence ID" value="XM_018429764.1"/>
</dbReference>
<evidence type="ECO:0000256" key="5">
    <source>
        <dbReference type="ARBA" id="ARBA00010869"/>
    </source>
</evidence>
<dbReference type="GO" id="GO:0003941">
    <property type="term" value="F:L-serine ammonia-lyase activity"/>
    <property type="evidence" value="ECO:0007669"/>
    <property type="project" value="TreeGrafter"/>
</dbReference>
<dbReference type="GO" id="GO:0005524">
    <property type="term" value="F:ATP binding"/>
    <property type="evidence" value="ECO:0007669"/>
    <property type="project" value="TreeGrafter"/>
</dbReference>
<dbReference type="STRING" id="763407.A0A162TQH7"/>
<dbReference type="GO" id="GO:0030378">
    <property type="term" value="F:serine racemase activity"/>
    <property type="evidence" value="ECO:0007669"/>
    <property type="project" value="TreeGrafter"/>
</dbReference>
<comment type="cofactor">
    <cofactor evidence="2">
        <name>pyridoxal 5'-phosphate</name>
        <dbReference type="ChEBI" id="CHEBI:597326"/>
    </cofactor>
</comment>
<evidence type="ECO:0000256" key="8">
    <source>
        <dbReference type="ARBA" id="ARBA00023239"/>
    </source>
</evidence>
<evidence type="ECO:0000259" key="9">
    <source>
        <dbReference type="Pfam" id="PF00291"/>
    </source>
</evidence>
<comment type="cofactor">
    <cofactor evidence="4">
        <name>Mg(2+)</name>
        <dbReference type="ChEBI" id="CHEBI:18420"/>
    </cofactor>
</comment>
<evidence type="ECO:0000256" key="3">
    <source>
        <dbReference type="ARBA" id="ARBA00001936"/>
    </source>
</evidence>
<keyword evidence="11" id="KW-1185">Reference proteome</keyword>
<evidence type="ECO:0000256" key="4">
    <source>
        <dbReference type="ARBA" id="ARBA00001946"/>
    </source>
</evidence>
<dbReference type="InterPro" id="IPR000634">
    <property type="entry name" value="Ser/Thr_deHydtase_PyrdxlP-BS"/>
</dbReference>
<evidence type="ECO:0000313" key="11">
    <source>
        <dbReference type="Proteomes" id="UP000077315"/>
    </source>
</evidence>
<dbReference type="Gene3D" id="3.40.50.1100">
    <property type="match status" value="2"/>
</dbReference>
<sequence>MSVTFGDVEAAWARINVTRTPVHTCATFDALASHTTPVELFFKCELFQKTGSFKFRGASNAVAMLSDEEAINGVVAHSTGNHAQAIALAAKARNIPAYVVMPHNVPEIKKIAVRGYGGTVVECNPPQKAREKAASDIQASTGAVLIHPFENPRVMAGQGTIAYEFLEQVDLDALIVPVGGGGMISGCAVAAKGIKPTIKVFGAEPAAVDKCSRSYNSKTHQTSLPGSTSVADGLLTTLGVNAFPILLSSVDGVFTVTEEEIVRAMKLVWTRMKLMIEPSSAVGVAVALYNNEFQERVKKDKLGRIGIVLGGGNVDPARAIELFERYK</sequence>
<reference evidence="11" key="1">
    <citation type="submission" date="2015-06" db="EMBL/GenBank/DDBJ databases">
        <title>Expansion of signal transduction pathways in fungi by whole-genome duplication.</title>
        <authorList>
            <consortium name="DOE Joint Genome Institute"/>
            <person name="Corrochano L.M."/>
            <person name="Kuo A."/>
            <person name="Marcet-Houben M."/>
            <person name="Polaino S."/>
            <person name="Salamov A."/>
            <person name="Villalobos J.M."/>
            <person name="Alvarez M.I."/>
            <person name="Avalos J."/>
            <person name="Benito E.P."/>
            <person name="Benoit I."/>
            <person name="Burger G."/>
            <person name="Camino L.P."/>
            <person name="Canovas D."/>
            <person name="Cerda-Olmedo E."/>
            <person name="Cheng J.-F."/>
            <person name="Dominguez A."/>
            <person name="Elias M."/>
            <person name="Eslava A.P."/>
            <person name="Glaser F."/>
            <person name="Grimwood J."/>
            <person name="Gutierrez G."/>
            <person name="Heitman J."/>
            <person name="Henrissat B."/>
            <person name="Iturriaga E.A."/>
            <person name="Lang B.F."/>
            <person name="Lavin J.L."/>
            <person name="Lee S."/>
            <person name="Li W."/>
            <person name="Lindquist E."/>
            <person name="Lopez-Garcia S."/>
            <person name="Luque E.M."/>
            <person name="Marcos A.T."/>
            <person name="Martin J."/>
            <person name="McCluskey K."/>
            <person name="Medina H.R."/>
            <person name="Miralles-Duran A."/>
            <person name="Miyazaki A."/>
            <person name="Munoz-Torres E."/>
            <person name="Oguiza J.A."/>
            <person name="Ohm R."/>
            <person name="Olmedo M."/>
            <person name="Orejas M."/>
            <person name="Ortiz-Castellanos L."/>
            <person name="Pisabarro A.G."/>
            <person name="Rodriguez-Romero J."/>
            <person name="Ruiz-Herrera J."/>
            <person name="Ruiz-Vazquez R."/>
            <person name="Sanz C."/>
            <person name="Schackwitz W."/>
            <person name="Schmutz J."/>
            <person name="Shahriari M."/>
            <person name="Shelest E."/>
            <person name="Silva-Franco F."/>
            <person name="Soanes D."/>
            <person name="Syed K."/>
            <person name="Tagua V.G."/>
            <person name="Talbot N.J."/>
            <person name="Thon M."/>
            <person name="De vries R.P."/>
            <person name="Wiebenga A."/>
            <person name="Yadav J.S."/>
            <person name="Braun E.L."/>
            <person name="Baker S."/>
            <person name="Garre V."/>
            <person name="Horwitz B."/>
            <person name="Torres-Martinez S."/>
            <person name="Idnurm A."/>
            <person name="Herrera-Estrella A."/>
            <person name="Gabaldon T."/>
            <person name="Grigoriev I.V."/>
        </authorList>
    </citation>
    <scope>NUCLEOTIDE SEQUENCE [LARGE SCALE GENOMIC DNA]</scope>
    <source>
        <strain evidence="11">NRRL 1555(-)</strain>
    </source>
</reference>
<evidence type="ECO:0000313" key="10">
    <source>
        <dbReference type="EMBL" id="OAD68993.1"/>
    </source>
</evidence>
<comment type="cofactor">
    <cofactor evidence="1">
        <name>Ca(2+)</name>
        <dbReference type="ChEBI" id="CHEBI:29108"/>
    </cofactor>
</comment>
<keyword evidence="7" id="KW-0663">Pyridoxal phosphate</keyword>
<dbReference type="FunFam" id="3.40.50.1100:FF:000005">
    <property type="entry name" value="Threonine dehydratase catabolic"/>
    <property type="match status" value="1"/>
</dbReference>
<comment type="cofactor">
    <cofactor evidence="3">
        <name>Mn(2+)</name>
        <dbReference type="ChEBI" id="CHEBI:29035"/>
    </cofactor>
</comment>
<evidence type="ECO:0000256" key="2">
    <source>
        <dbReference type="ARBA" id="ARBA00001933"/>
    </source>
</evidence>
<dbReference type="PANTHER" id="PTHR43050:SF1">
    <property type="entry name" value="SERINE RACEMASE"/>
    <property type="match status" value="1"/>
</dbReference>
<dbReference type="GO" id="GO:0000287">
    <property type="term" value="F:magnesium ion binding"/>
    <property type="evidence" value="ECO:0007669"/>
    <property type="project" value="TreeGrafter"/>
</dbReference>
<gene>
    <name evidence="10" type="ORF">PHYBLDRAFT_136102</name>
</gene>
<dbReference type="FunCoup" id="A0A162TQH7">
    <property type="interactions" value="162"/>
</dbReference>
<evidence type="ECO:0000256" key="1">
    <source>
        <dbReference type="ARBA" id="ARBA00001913"/>
    </source>
</evidence>
<proteinExistence type="inferred from homology"/>
<dbReference type="InterPro" id="IPR036052">
    <property type="entry name" value="TrpB-like_PALP_sf"/>
</dbReference>
<dbReference type="SUPFAM" id="SSF53686">
    <property type="entry name" value="Tryptophan synthase beta subunit-like PLP-dependent enzymes"/>
    <property type="match status" value="1"/>
</dbReference>
<dbReference type="GO" id="GO:0030170">
    <property type="term" value="F:pyridoxal phosphate binding"/>
    <property type="evidence" value="ECO:0007669"/>
    <property type="project" value="InterPro"/>
</dbReference>
<dbReference type="InterPro" id="IPR001926">
    <property type="entry name" value="TrpB-like_PALP"/>
</dbReference>
<organism evidence="10 11">
    <name type="scientific">Phycomyces blakesleeanus (strain ATCC 8743b / DSM 1359 / FGSC 10004 / NBRC 33097 / NRRL 1555)</name>
    <dbReference type="NCBI Taxonomy" id="763407"/>
    <lineage>
        <taxon>Eukaryota</taxon>
        <taxon>Fungi</taxon>
        <taxon>Fungi incertae sedis</taxon>
        <taxon>Mucoromycota</taxon>
        <taxon>Mucoromycotina</taxon>
        <taxon>Mucoromycetes</taxon>
        <taxon>Mucorales</taxon>
        <taxon>Phycomycetaceae</taxon>
        <taxon>Phycomyces</taxon>
    </lineage>
</organism>
<dbReference type="VEuPathDB" id="FungiDB:PHYBLDRAFT_136102"/>